<dbReference type="Proteomes" id="UP000094600">
    <property type="component" value="Chromosome"/>
</dbReference>
<name>A0A2G0QAD4_XENHO</name>
<accession>A0A2G0QAD4</accession>
<comment type="similarity">
    <text evidence="2 9">Belongs to the membrane fusion protein (MFP) (TC 8.A.1) family.</text>
</comment>
<keyword evidence="14" id="KW-1185">Reference proteome</keyword>
<dbReference type="GO" id="GO:0015031">
    <property type="term" value="P:protein transport"/>
    <property type="evidence" value="ECO:0007669"/>
    <property type="project" value="InterPro"/>
</dbReference>
<dbReference type="NCBIfam" id="TIGR01843">
    <property type="entry name" value="type_I_hlyD"/>
    <property type="match status" value="1"/>
</dbReference>
<evidence type="ECO:0000256" key="10">
    <source>
        <dbReference type="SAM" id="Coils"/>
    </source>
</evidence>
<proteinExistence type="inferred from homology"/>
<evidence type="ECO:0000313" key="13">
    <source>
        <dbReference type="EMBL" id="PHM56194.1"/>
    </source>
</evidence>
<evidence type="ECO:0000259" key="11">
    <source>
        <dbReference type="Pfam" id="PF26002"/>
    </source>
</evidence>
<evidence type="ECO:0000256" key="5">
    <source>
        <dbReference type="ARBA" id="ARBA00022519"/>
    </source>
</evidence>
<dbReference type="AlphaFoldDB" id="A0A2G0QAD4"/>
<keyword evidence="8" id="KW-0472">Membrane</keyword>
<dbReference type="Proteomes" id="UP000225433">
    <property type="component" value="Unassembled WGS sequence"/>
</dbReference>
<evidence type="ECO:0000256" key="1">
    <source>
        <dbReference type="ARBA" id="ARBA00004377"/>
    </source>
</evidence>
<gene>
    <name evidence="12" type="ORF">A9255_09735</name>
    <name evidence="13" type="ORF">Xhom_01677</name>
</gene>
<dbReference type="InterPro" id="IPR050739">
    <property type="entry name" value="MFP"/>
</dbReference>
<dbReference type="PANTHER" id="PTHR30386">
    <property type="entry name" value="MEMBRANE FUSION SUBUNIT OF EMRAB-TOLC MULTIDRUG EFFLUX PUMP"/>
    <property type="match status" value="1"/>
</dbReference>
<sequence>MFKAILLKGLKRLRTRTPSPHYDFLPTHLALSQRPPSQFARYTAITLSIGVLIALLWACLGKLDVQATATGRLIASGRSQFIQAYEQSRLVAIHIANGQHVEKDAPLLTLHTLGVNQDIVRLIEQRDYLTEEEIRYQALLGQHHPESLPLFQQQPAEKQEKILKHYHHEKQESDAIITNIYAEMEVNLSSQKARGSDIRSLINLRQNINQRLQARKTLSQKQVISKVEFLEQEKEFLETERMIAQQKSELGILLTQFKSLEERLKGIKVQKELEWFEKRKQAEMQLAVLKQEISKMQEREELEVVRSPVTGTVQQLSVHTLGAVLQPAQNLMVIVPDENVQLAEIQILNKDVGFVRSGQHVTVKVDAFPYTRYGTIEGELLSISRDSTTDERLGLVFPAQISLKQNNIILDGEPVNVTAGMSIVAEIKTDQRKVIDYLLSPIQEYQSEALREK</sequence>
<feature type="domain" description="AprE-like beta-barrel" evidence="11">
    <location>
        <begin position="342"/>
        <end position="429"/>
    </location>
</feature>
<comment type="subcellular location">
    <subcellularLocation>
        <location evidence="1 9">Cell inner membrane</location>
        <topology evidence="1 9">Single-pass membrane protein</topology>
    </subcellularLocation>
</comment>
<evidence type="ECO:0000256" key="8">
    <source>
        <dbReference type="ARBA" id="ARBA00023136"/>
    </source>
</evidence>
<dbReference type="PANTHER" id="PTHR30386:SF27">
    <property type="entry name" value="MEMBRANE FUSION PROTEIN (MFP) FAMILY PROTEIN"/>
    <property type="match status" value="1"/>
</dbReference>
<evidence type="ECO:0000256" key="7">
    <source>
        <dbReference type="ARBA" id="ARBA00022989"/>
    </source>
</evidence>
<dbReference type="InterPro" id="IPR058982">
    <property type="entry name" value="Beta-barrel_AprE"/>
</dbReference>
<evidence type="ECO:0000256" key="4">
    <source>
        <dbReference type="ARBA" id="ARBA00022475"/>
    </source>
</evidence>
<reference evidence="13 15" key="2">
    <citation type="journal article" date="2017" name="Nat. Microbiol.">
        <title>Natural product diversity associated with the nematode symbionts Photorhabdus and Xenorhabdus.</title>
        <authorList>
            <person name="Tobias N.J."/>
            <person name="Wolff H."/>
            <person name="Djahanschiri B."/>
            <person name="Grundmann F."/>
            <person name="Kronenwerth M."/>
            <person name="Shi Y.M."/>
            <person name="Simonyi S."/>
            <person name="Grun P."/>
            <person name="Shapiro-Ilan D."/>
            <person name="Pidot S.J."/>
            <person name="Stinear T.P."/>
            <person name="Ebersberger I."/>
            <person name="Bode H.B."/>
        </authorList>
    </citation>
    <scope>NUCLEOTIDE SEQUENCE [LARGE SCALE GENOMIC DNA]</scope>
    <source>
        <strain evidence="13 15">DSM 17903</strain>
    </source>
</reference>
<dbReference type="Pfam" id="PF26002">
    <property type="entry name" value="Beta-barrel_AprE"/>
    <property type="match status" value="1"/>
</dbReference>
<dbReference type="EMBL" id="NJAI01000002">
    <property type="protein sequence ID" value="PHM56194.1"/>
    <property type="molecule type" value="Genomic_DNA"/>
</dbReference>
<evidence type="ECO:0000313" key="12">
    <source>
        <dbReference type="EMBL" id="AOM40847.1"/>
    </source>
</evidence>
<dbReference type="KEGG" id="xho:A9255_09735"/>
<keyword evidence="7" id="KW-1133">Transmembrane helix</keyword>
<keyword evidence="4 9" id="KW-1003">Cell membrane</keyword>
<evidence type="ECO:0000313" key="14">
    <source>
        <dbReference type="Proteomes" id="UP000094600"/>
    </source>
</evidence>
<dbReference type="Gene3D" id="2.40.30.170">
    <property type="match status" value="1"/>
</dbReference>
<evidence type="ECO:0000256" key="9">
    <source>
        <dbReference type="RuleBase" id="RU365093"/>
    </source>
</evidence>
<dbReference type="GO" id="GO:0005886">
    <property type="term" value="C:plasma membrane"/>
    <property type="evidence" value="ECO:0007669"/>
    <property type="project" value="UniProtKB-SubCell"/>
</dbReference>
<protein>
    <recommendedName>
        <fullName evidence="9">Membrane fusion protein (MFP) family protein</fullName>
    </recommendedName>
</protein>
<keyword evidence="3 9" id="KW-0813">Transport</keyword>
<dbReference type="STRING" id="351679.A9255_09735"/>
<dbReference type="OrthoDB" id="9775513at2"/>
<evidence type="ECO:0000256" key="2">
    <source>
        <dbReference type="ARBA" id="ARBA00009477"/>
    </source>
</evidence>
<dbReference type="EMBL" id="CP016176">
    <property type="protein sequence ID" value="AOM40847.1"/>
    <property type="molecule type" value="Genomic_DNA"/>
</dbReference>
<reference evidence="12 14" key="1">
    <citation type="submission" date="2016-06" db="EMBL/GenBank/DDBJ databases">
        <title>Bacterial characters and pathogenicity of Xenorhabdus hominickii from an entomopathogenic nematode, Steinernema monticolum.</title>
        <authorList>
            <person name="Park Y."/>
            <person name="Kim Y."/>
        </authorList>
    </citation>
    <scope>NUCLEOTIDE SEQUENCE [LARGE SCALE GENOMIC DNA]</scope>
    <source>
        <strain evidence="12 14">ANU1</strain>
    </source>
</reference>
<organism evidence="13 15">
    <name type="scientific">Xenorhabdus hominickii</name>
    <dbReference type="NCBI Taxonomy" id="351679"/>
    <lineage>
        <taxon>Bacteria</taxon>
        <taxon>Pseudomonadati</taxon>
        <taxon>Pseudomonadota</taxon>
        <taxon>Gammaproteobacteria</taxon>
        <taxon>Enterobacterales</taxon>
        <taxon>Morganellaceae</taxon>
        <taxon>Xenorhabdus</taxon>
    </lineage>
</organism>
<evidence type="ECO:0000256" key="3">
    <source>
        <dbReference type="ARBA" id="ARBA00022448"/>
    </source>
</evidence>
<keyword evidence="10" id="KW-0175">Coiled coil</keyword>
<evidence type="ECO:0000313" key="15">
    <source>
        <dbReference type="Proteomes" id="UP000225433"/>
    </source>
</evidence>
<dbReference type="InterPro" id="IPR010129">
    <property type="entry name" value="T1SS_HlyD"/>
</dbReference>
<keyword evidence="5 9" id="KW-0997">Cell inner membrane</keyword>
<dbReference type="PRINTS" id="PR01490">
    <property type="entry name" value="RTXTOXIND"/>
</dbReference>
<keyword evidence="6" id="KW-0812">Transmembrane</keyword>
<dbReference type="RefSeq" id="WP_069316542.1">
    <property type="nucleotide sequence ID" value="NZ_CAWNQJ010000046.1"/>
</dbReference>
<feature type="coiled-coil region" evidence="10">
    <location>
        <begin position="220"/>
        <end position="247"/>
    </location>
</feature>
<evidence type="ECO:0000256" key="6">
    <source>
        <dbReference type="ARBA" id="ARBA00022692"/>
    </source>
</evidence>